<dbReference type="Pfam" id="PF20918">
    <property type="entry name" value="SPOCS_spoVID-N"/>
    <property type="match status" value="1"/>
</dbReference>
<evidence type="ECO:0000256" key="1">
    <source>
        <dbReference type="SAM" id="MobiDB-lite"/>
    </source>
</evidence>
<feature type="compositionally biased region" description="Basic and acidic residues" evidence="1">
    <location>
        <begin position="195"/>
        <end position="210"/>
    </location>
</feature>
<dbReference type="Pfam" id="PF01476">
    <property type="entry name" value="LysM"/>
    <property type="match status" value="1"/>
</dbReference>
<dbReference type="KEGG" id="pabs:JIR001_10290"/>
<feature type="compositionally biased region" description="Acidic residues" evidence="1">
    <location>
        <begin position="263"/>
        <end position="281"/>
    </location>
</feature>
<feature type="region of interest" description="Disordered" evidence="1">
    <location>
        <begin position="69"/>
        <end position="94"/>
    </location>
</feature>
<dbReference type="SUPFAM" id="SSF54106">
    <property type="entry name" value="LysM domain"/>
    <property type="match status" value="1"/>
</dbReference>
<feature type="compositionally biased region" description="Pro residues" evidence="1">
    <location>
        <begin position="316"/>
        <end position="327"/>
    </location>
</feature>
<reference evidence="3" key="2">
    <citation type="journal article" date="2021" name="Microbiol. Resour. Announc.">
        <title>Complete Genome Sequence of Polycladomyces abyssicola JIR-001T, Isolated from Hemipelagic Sediment in Deep Seawater.</title>
        <authorList>
            <person name="Tsubouchi T."/>
            <person name="Kaneko Y."/>
        </authorList>
    </citation>
    <scope>NUCLEOTIDE SEQUENCE</scope>
    <source>
        <strain evidence="3">JIR-001</strain>
    </source>
</reference>
<dbReference type="AlphaFoldDB" id="A0A8D5UEY8"/>
<feature type="compositionally biased region" description="Acidic residues" evidence="1">
    <location>
        <begin position="244"/>
        <end position="254"/>
    </location>
</feature>
<dbReference type="InterPro" id="IPR036779">
    <property type="entry name" value="LysM_dom_sf"/>
</dbReference>
<dbReference type="EMBL" id="AP024601">
    <property type="protein sequence ID" value="BCU81246.1"/>
    <property type="molecule type" value="Genomic_DNA"/>
</dbReference>
<evidence type="ECO:0000259" key="2">
    <source>
        <dbReference type="PROSITE" id="PS51782"/>
    </source>
</evidence>
<sequence>MADGQYSQLRFDILEKVRLHPQQPGIGNLLELDLIPDVEIENQGSHLKIHGYLRLNGRYRGDDWMVSEGEQEVEQTELSGETEQEQAEGEGEETEELAYVIPVEITLPSNRAALDHISAEVESFDYHVLSPFELQIEAVLAIDGFIPEPSNEEQTEEETSEDSPEFSGYTPSSSEEVEESYETYSSQPPTYQFEHMAHPHDARPAYRDPDSQYGWGTRSQKDASIQSISESEEETDTPHASDGEEREPEWDADDPTAKLQPYEPEDVAENQEENESEGEEPAVDKREMKIGFLRQKEQHPSSFRFQDRLLGKPEHPPTGPTEPPPDFAPDTGWETNQEEPQWPKSVQLFKDQEEEQSTESADELETHEEETSEEAEPNQEKSATQLEWAKWLIGEEEEQFVKIKMVIAQKEDSIDSIAEKYNVLASQLIRLNQLEEGELKEGQIIHIPQKIRLNES</sequence>
<dbReference type="PROSITE" id="PS51782">
    <property type="entry name" value="LYSM"/>
    <property type="match status" value="1"/>
</dbReference>
<dbReference type="Gene3D" id="3.10.350.10">
    <property type="entry name" value="LysM domain"/>
    <property type="match status" value="1"/>
</dbReference>
<dbReference type="RefSeq" id="WP_212774507.1">
    <property type="nucleotide sequence ID" value="NZ_AP024601.1"/>
</dbReference>
<feature type="domain" description="LysM" evidence="2">
    <location>
        <begin position="404"/>
        <end position="453"/>
    </location>
</feature>
<organism evidence="3 4">
    <name type="scientific">Polycladomyces abyssicola</name>
    <dbReference type="NCBI Taxonomy" id="1125966"/>
    <lineage>
        <taxon>Bacteria</taxon>
        <taxon>Bacillati</taxon>
        <taxon>Bacillota</taxon>
        <taxon>Bacilli</taxon>
        <taxon>Bacillales</taxon>
        <taxon>Thermoactinomycetaceae</taxon>
        <taxon>Polycladomyces</taxon>
    </lineage>
</organism>
<gene>
    <name evidence="3" type="ORF">JIR001_10290</name>
</gene>
<feature type="compositionally biased region" description="Acidic residues" evidence="1">
    <location>
        <begin position="352"/>
        <end position="377"/>
    </location>
</feature>
<feature type="compositionally biased region" description="Basic and acidic residues" evidence="1">
    <location>
        <begin position="282"/>
        <end position="315"/>
    </location>
</feature>
<dbReference type="InterPro" id="IPR018392">
    <property type="entry name" value="LysM"/>
</dbReference>
<dbReference type="CDD" id="cd00118">
    <property type="entry name" value="LysM"/>
    <property type="match status" value="1"/>
</dbReference>
<feature type="compositionally biased region" description="Acidic residues" evidence="1">
    <location>
        <begin position="150"/>
        <end position="164"/>
    </location>
</feature>
<dbReference type="Proteomes" id="UP000677436">
    <property type="component" value="Chromosome"/>
</dbReference>
<accession>A0A8D5UEY8</accession>
<dbReference type="SMART" id="SM00257">
    <property type="entry name" value="LysM"/>
    <property type="match status" value="1"/>
</dbReference>
<reference evidence="3" key="1">
    <citation type="journal article" date="2013" name="Int. J. Syst. Evol. Microbiol.">
        <title>Polycladomyces abyssicola gen. nov., sp. nov., a thermophilic filamentous bacterium isolated from hemipelagic sediment.</title>
        <authorList>
            <person name="Tsubouchi T."/>
            <person name="Shimane Y."/>
            <person name="Mori K."/>
            <person name="Usui K."/>
            <person name="Hiraki T."/>
            <person name="Tame A."/>
            <person name="Uematsu K."/>
            <person name="Maruyama T."/>
            <person name="Hatada Y."/>
        </authorList>
    </citation>
    <scope>NUCLEOTIDE SEQUENCE</scope>
    <source>
        <strain evidence="3">JIR-001</strain>
    </source>
</reference>
<name>A0A8D5UEY8_9BACL</name>
<feature type="region of interest" description="Disordered" evidence="1">
    <location>
        <begin position="150"/>
        <end position="383"/>
    </location>
</feature>
<protein>
    <recommendedName>
        <fullName evidence="2">LysM domain-containing protein</fullName>
    </recommendedName>
</protein>
<proteinExistence type="predicted"/>
<dbReference type="InterPro" id="IPR048862">
    <property type="entry name" value="SPOCS_spoVID_N"/>
</dbReference>
<keyword evidence="4" id="KW-1185">Reference proteome</keyword>
<evidence type="ECO:0000313" key="4">
    <source>
        <dbReference type="Proteomes" id="UP000677436"/>
    </source>
</evidence>
<evidence type="ECO:0000313" key="3">
    <source>
        <dbReference type="EMBL" id="BCU81246.1"/>
    </source>
</evidence>